<keyword evidence="2" id="KW-1185">Reference proteome</keyword>
<proteinExistence type="predicted"/>
<protein>
    <submittedName>
        <fullName evidence="1">Uncharacterized protein</fullName>
    </submittedName>
</protein>
<reference evidence="1" key="1">
    <citation type="submission" date="2023-07" db="EMBL/GenBank/DDBJ databases">
        <authorList>
            <consortium name="AG Swart"/>
            <person name="Singh M."/>
            <person name="Singh A."/>
            <person name="Seah K."/>
            <person name="Emmerich C."/>
        </authorList>
    </citation>
    <scope>NUCLEOTIDE SEQUENCE</scope>
    <source>
        <strain evidence="1">DP1</strain>
    </source>
</reference>
<gene>
    <name evidence="1" type="ORF">ECRASSUSDP1_LOCUS14433</name>
</gene>
<accession>A0AAD1XI22</accession>
<evidence type="ECO:0000313" key="1">
    <source>
        <dbReference type="EMBL" id="CAI2373095.1"/>
    </source>
</evidence>
<organism evidence="1 2">
    <name type="scientific">Euplotes crassus</name>
    <dbReference type="NCBI Taxonomy" id="5936"/>
    <lineage>
        <taxon>Eukaryota</taxon>
        <taxon>Sar</taxon>
        <taxon>Alveolata</taxon>
        <taxon>Ciliophora</taxon>
        <taxon>Intramacronucleata</taxon>
        <taxon>Spirotrichea</taxon>
        <taxon>Hypotrichia</taxon>
        <taxon>Euplotida</taxon>
        <taxon>Euplotidae</taxon>
        <taxon>Moneuplotes</taxon>
    </lineage>
</organism>
<sequence length="261" mass="30077">MHKVDQYTQALSLSRNSCLSTLANQSTRNTQDDPYNVILPDFSISISQKESKELNVAQKYGSPLKEEALVAFTPEKCYKGYPYAKEMTDKDYNILNYVTPKPLHSGSLSKAFPTQDMNKFRFRNCRLRRLAGVDHGETRIVKKQRTLHNRTMASMVKSIKLLQRGSTASAKKRRFKMELRDHDKPQKVLPVCRKGFKVRKPHFTLNQCLLPSSTGGEYQSGKALCRRRTLSHTRVEAEQQFTSKSLKFLLLKAQKDWNSRK</sequence>
<comment type="caution">
    <text evidence="1">The sequence shown here is derived from an EMBL/GenBank/DDBJ whole genome shotgun (WGS) entry which is preliminary data.</text>
</comment>
<dbReference type="Proteomes" id="UP001295684">
    <property type="component" value="Unassembled WGS sequence"/>
</dbReference>
<evidence type="ECO:0000313" key="2">
    <source>
        <dbReference type="Proteomes" id="UP001295684"/>
    </source>
</evidence>
<dbReference type="AlphaFoldDB" id="A0AAD1XI22"/>
<dbReference type="EMBL" id="CAMPGE010014422">
    <property type="protein sequence ID" value="CAI2373095.1"/>
    <property type="molecule type" value="Genomic_DNA"/>
</dbReference>
<name>A0AAD1XI22_EUPCR</name>